<feature type="domain" description="TF-B3" evidence="7">
    <location>
        <begin position="112"/>
        <end position="203"/>
    </location>
</feature>
<dbReference type="InterPro" id="IPR003340">
    <property type="entry name" value="B3_DNA-bd"/>
</dbReference>
<evidence type="ECO:0000313" key="8">
    <source>
        <dbReference type="EMBL" id="PSS19195.1"/>
    </source>
</evidence>
<dbReference type="Gramene" id="PSS19195">
    <property type="protein sequence ID" value="PSS19195"/>
    <property type="gene ID" value="CEY00_Acc11217"/>
</dbReference>
<dbReference type="OrthoDB" id="1605554at2759"/>
<evidence type="ECO:0000256" key="3">
    <source>
        <dbReference type="ARBA" id="ARBA00023125"/>
    </source>
</evidence>
<dbReference type="InterPro" id="IPR044837">
    <property type="entry name" value="REM16-like"/>
</dbReference>
<dbReference type="OMA" id="IYNDAED"/>
<name>A0A2R6R1S3_ACTCC</name>
<organism evidence="8 9">
    <name type="scientific">Actinidia chinensis var. chinensis</name>
    <name type="common">Chinese soft-hair kiwi</name>
    <dbReference type="NCBI Taxonomy" id="1590841"/>
    <lineage>
        <taxon>Eukaryota</taxon>
        <taxon>Viridiplantae</taxon>
        <taxon>Streptophyta</taxon>
        <taxon>Embryophyta</taxon>
        <taxon>Tracheophyta</taxon>
        <taxon>Spermatophyta</taxon>
        <taxon>Magnoliopsida</taxon>
        <taxon>eudicotyledons</taxon>
        <taxon>Gunneridae</taxon>
        <taxon>Pentapetalae</taxon>
        <taxon>asterids</taxon>
        <taxon>Ericales</taxon>
        <taxon>Actinidiaceae</taxon>
        <taxon>Actinidia</taxon>
    </lineage>
</organism>
<comment type="caution">
    <text evidence="8">The sequence shown here is derived from an EMBL/GenBank/DDBJ whole genome shotgun (WGS) entry which is preliminary data.</text>
</comment>
<evidence type="ECO:0000256" key="2">
    <source>
        <dbReference type="ARBA" id="ARBA00023015"/>
    </source>
</evidence>
<dbReference type="InterPro" id="IPR015300">
    <property type="entry name" value="DNA-bd_pseudobarrel_sf"/>
</dbReference>
<dbReference type="GO" id="GO:0005634">
    <property type="term" value="C:nucleus"/>
    <property type="evidence" value="ECO:0007669"/>
    <property type="project" value="UniProtKB-SubCell"/>
</dbReference>
<keyword evidence="5" id="KW-0539">Nucleus</keyword>
<dbReference type="CDD" id="cd10017">
    <property type="entry name" value="B3_DNA"/>
    <property type="match status" value="1"/>
</dbReference>
<reference evidence="9" key="2">
    <citation type="journal article" date="2018" name="BMC Genomics">
        <title>A manually annotated Actinidia chinensis var. chinensis (kiwifruit) genome highlights the challenges associated with draft genomes and gene prediction in plants.</title>
        <authorList>
            <person name="Pilkington S.M."/>
            <person name="Crowhurst R."/>
            <person name="Hilario E."/>
            <person name="Nardozza S."/>
            <person name="Fraser L."/>
            <person name="Peng Y."/>
            <person name="Gunaseelan K."/>
            <person name="Simpson R."/>
            <person name="Tahir J."/>
            <person name="Deroles S.C."/>
            <person name="Templeton K."/>
            <person name="Luo Z."/>
            <person name="Davy M."/>
            <person name="Cheng C."/>
            <person name="McNeilage M."/>
            <person name="Scaglione D."/>
            <person name="Liu Y."/>
            <person name="Zhang Q."/>
            <person name="Datson P."/>
            <person name="De Silva N."/>
            <person name="Gardiner S.E."/>
            <person name="Bassett H."/>
            <person name="Chagne D."/>
            <person name="McCallum J."/>
            <person name="Dzierzon H."/>
            <person name="Deng C."/>
            <person name="Wang Y.Y."/>
            <person name="Barron L."/>
            <person name="Manako K."/>
            <person name="Bowen J."/>
            <person name="Foster T.M."/>
            <person name="Erridge Z.A."/>
            <person name="Tiffin H."/>
            <person name="Waite C.N."/>
            <person name="Davies K.M."/>
            <person name="Grierson E.P."/>
            <person name="Laing W.A."/>
            <person name="Kirk R."/>
            <person name="Chen X."/>
            <person name="Wood M."/>
            <person name="Montefiori M."/>
            <person name="Brummell D.A."/>
            <person name="Schwinn K.E."/>
            <person name="Catanach A."/>
            <person name="Fullerton C."/>
            <person name="Li D."/>
            <person name="Meiyalaghan S."/>
            <person name="Nieuwenhuizen N."/>
            <person name="Read N."/>
            <person name="Prakash R."/>
            <person name="Hunter D."/>
            <person name="Zhang H."/>
            <person name="McKenzie M."/>
            <person name="Knabel M."/>
            <person name="Harris A."/>
            <person name="Allan A.C."/>
            <person name="Gleave A."/>
            <person name="Chen A."/>
            <person name="Janssen B.J."/>
            <person name="Plunkett B."/>
            <person name="Ampomah-Dwamena C."/>
            <person name="Voogd C."/>
            <person name="Leif D."/>
            <person name="Lafferty D."/>
            <person name="Souleyre E.J.F."/>
            <person name="Varkonyi-Gasic E."/>
            <person name="Gambi F."/>
            <person name="Hanley J."/>
            <person name="Yao J.L."/>
            <person name="Cheung J."/>
            <person name="David K.M."/>
            <person name="Warren B."/>
            <person name="Marsh K."/>
            <person name="Snowden K.C."/>
            <person name="Lin-Wang K."/>
            <person name="Brian L."/>
            <person name="Martinez-Sanchez M."/>
            <person name="Wang M."/>
            <person name="Ileperuma N."/>
            <person name="Macnee N."/>
            <person name="Campin R."/>
            <person name="McAtee P."/>
            <person name="Drummond R.S.M."/>
            <person name="Espley R.V."/>
            <person name="Ireland H.S."/>
            <person name="Wu R."/>
            <person name="Atkinson R.G."/>
            <person name="Karunairetnam S."/>
            <person name="Bulley S."/>
            <person name="Chunkath S."/>
            <person name="Hanley Z."/>
            <person name="Storey R."/>
            <person name="Thrimawithana A.H."/>
            <person name="Thomson S."/>
            <person name="David C."/>
            <person name="Testolin R."/>
            <person name="Huang H."/>
            <person name="Hellens R.P."/>
            <person name="Schaffer R.J."/>
        </authorList>
    </citation>
    <scope>NUCLEOTIDE SEQUENCE [LARGE SCALE GENOMIC DNA]</scope>
    <source>
        <strain evidence="9">cv. Red5</strain>
    </source>
</reference>
<keyword evidence="4" id="KW-0804">Transcription</keyword>
<dbReference type="EMBL" id="NKQK01000010">
    <property type="protein sequence ID" value="PSS19195.1"/>
    <property type="molecule type" value="Genomic_DNA"/>
</dbReference>
<dbReference type="Proteomes" id="UP000241394">
    <property type="component" value="Chromosome LG10"/>
</dbReference>
<evidence type="ECO:0000313" key="9">
    <source>
        <dbReference type="Proteomes" id="UP000241394"/>
    </source>
</evidence>
<evidence type="ECO:0000256" key="5">
    <source>
        <dbReference type="ARBA" id="ARBA00023242"/>
    </source>
</evidence>
<keyword evidence="3" id="KW-0238">DNA-binding</keyword>
<dbReference type="PANTHER" id="PTHR31391">
    <property type="entry name" value="B3 DOMAIN-CONTAINING PROTEIN OS11G0197600-RELATED"/>
    <property type="match status" value="1"/>
</dbReference>
<accession>A0A2R6R1S3</accession>
<feature type="region of interest" description="Disordered" evidence="6">
    <location>
        <begin position="1"/>
        <end position="20"/>
    </location>
</feature>
<gene>
    <name evidence="8" type="ORF">CEY00_Acc11217</name>
</gene>
<comment type="subcellular location">
    <subcellularLocation>
        <location evidence="1">Nucleus</location>
    </subcellularLocation>
</comment>
<dbReference type="InParanoid" id="A0A2R6R1S3"/>
<dbReference type="PANTHER" id="PTHR31391:SF67">
    <property type="entry name" value="TF-B3 DOMAIN-CONTAINING PROTEIN"/>
    <property type="match status" value="1"/>
</dbReference>
<reference evidence="8 9" key="1">
    <citation type="submission" date="2017-07" db="EMBL/GenBank/DDBJ databases">
        <title>An improved, manually edited Actinidia chinensis var. chinensis (kiwifruit) genome highlights the challenges associated with draft genomes and gene prediction in plants.</title>
        <authorList>
            <person name="Pilkington S."/>
            <person name="Crowhurst R."/>
            <person name="Hilario E."/>
            <person name="Nardozza S."/>
            <person name="Fraser L."/>
            <person name="Peng Y."/>
            <person name="Gunaseelan K."/>
            <person name="Simpson R."/>
            <person name="Tahir J."/>
            <person name="Deroles S."/>
            <person name="Templeton K."/>
            <person name="Luo Z."/>
            <person name="Davy M."/>
            <person name="Cheng C."/>
            <person name="Mcneilage M."/>
            <person name="Scaglione D."/>
            <person name="Liu Y."/>
            <person name="Zhang Q."/>
            <person name="Datson P."/>
            <person name="De Silva N."/>
            <person name="Gardiner S."/>
            <person name="Bassett H."/>
            <person name="Chagne D."/>
            <person name="Mccallum J."/>
            <person name="Dzierzon H."/>
            <person name="Deng C."/>
            <person name="Wang Y.-Y."/>
            <person name="Barron N."/>
            <person name="Manako K."/>
            <person name="Bowen J."/>
            <person name="Foster T."/>
            <person name="Erridge Z."/>
            <person name="Tiffin H."/>
            <person name="Waite C."/>
            <person name="Davies K."/>
            <person name="Grierson E."/>
            <person name="Laing W."/>
            <person name="Kirk R."/>
            <person name="Chen X."/>
            <person name="Wood M."/>
            <person name="Montefiori M."/>
            <person name="Brummell D."/>
            <person name="Schwinn K."/>
            <person name="Catanach A."/>
            <person name="Fullerton C."/>
            <person name="Li D."/>
            <person name="Meiyalaghan S."/>
            <person name="Nieuwenhuizen N."/>
            <person name="Read N."/>
            <person name="Prakash R."/>
            <person name="Hunter D."/>
            <person name="Zhang H."/>
            <person name="Mckenzie M."/>
            <person name="Knabel M."/>
            <person name="Harris A."/>
            <person name="Allan A."/>
            <person name="Chen A."/>
            <person name="Janssen B."/>
            <person name="Plunkett B."/>
            <person name="Dwamena C."/>
            <person name="Voogd C."/>
            <person name="Leif D."/>
            <person name="Lafferty D."/>
            <person name="Souleyre E."/>
            <person name="Varkonyi-Gasic E."/>
            <person name="Gambi F."/>
            <person name="Hanley J."/>
            <person name="Yao J.-L."/>
            <person name="Cheung J."/>
            <person name="David K."/>
            <person name="Warren B."/>
            <person name="Marsh K."/>
            <person name="Snowden K."/>
            <person name="Lin-Wang K."/>
            <person name="Brian L."/>
            <person name="Martinez-Sanchez M."/>
            <person name="Wang M."/>
            <person name="Ileperuma N."/>
            <person name="Macnee N."/>
            <person name="Campin R."/>
            <person name="Mcatee P."/>
            <person name="Drummond R."/>
            <person name="Espley R."/>
            <person name="Ireland H."/>
            <person name="Wu R."/>
            <person name="Atkinson R."/>
            <person name="Karunairetnam S."/>
            <person name="Bulley S."/>
            <person name="Chunkath S."/>
            <person name="Hanley Z."/>
            <person name="Storey R."/>
            <person name="Thrimawithana A."/>
            <person name="Thomson S."/>
            <person name="David C."/>
            <person name="Testolin R."/>
        </authorList>
    </citation>
    <scope>NUCLEOTIDE SEQUENCE [LARGE SCALE GENOMIC DNA]</scope>
    <source>
        <strain evidence="9">cv. Red5</strain>
        <tissue evidence="8">Young leaf</tissue>
    </source>
</reference>
<dbReference type="STRING" id="1590841.A0A2R6R1S3"/>
<dbReference type="GO" id="GO:0003677">
    <property type="term" value="F:DNA binding"/>
    <property type="evidence" value="ECO:0007669"/>
    <property type="project" value="UniProtKB-KW"/>
</dbReference>
<evidence type="ECO:0000259" key="7">
    <source>
        <dbReference type="PROSITE" id="PS50863"/>
    </source>
</evidence>
<sequence>MESEVEFNQHHHHEQEEDFIARPLYSLSTASSPMKKRRSPLKIKKKLAPKKTSKFKSNAKRVISDECGKTGSFKKKRTRIEDLYDNDEAKFSVMERAEEVLANVADGFPSFVKCMLPSNVTHGFWLQILPTIFCKLHLPMHDTTLILEDEWGMKYEANYLVERHGLSAGWRGFSQSHRLLKGDILVFHLIRPCTLKVHIVRVYGLDEVDAALCLMNLVAPAKRKCSEKNIKTRKKAKKFVESLLLDIPQKNIQKNCPAVHYSSRGLVADQSKTNSVGSGSEVSEGSRISEHPAIGSSCSQNPISSVLQIGDVT</sequence>
<evidence type="ECO:0000256" key="6">
    <source>
        <dbReference type="SAM" id="MobiDB-lite"/>
    </source>
</evidence>
<proteinExistence type="predicted"/>
<keyword evidence="9" id="KW-1185">Reference proteome</keyword>
<evidence type="ECO:0000256" key="4">
    <source>
        <dbReference type="ARBA" id="ARBA00023163"/>
    </source>
</evidence>
<dbReference type="Gene3D" id="2.40.330.10">
    <property type="entry name" value="DNA-binding pseudobarrel domain"/>
    <property type="match status" value="1"/>
</dbReference>
<dbReference type="PROSITE" id="PS50863">
    <property type="entry name" value="B3"/>
    <property type="match status" value="1"/>
</dbReference>
<keyword evidence="2" id="KW-0805">Transcription regulation</keyword>
<evidence type="ECO:0000256" key="1">
    <source>
        <dbReference type="ARBA" id="ARBA00004123"/>
    </source>
</evidence>
<dbReference type="SMART" id="SM01019">
    <property type="entry name" value="B3"/>
    <property type="match status" value="1"/>
</dbReference>
<dbReference type="Pfam" id="PF02362">
    <property type="entry name" value="B3"/>
    <property type="match status" value="1"/>
</dbReference>
<dbReference type="AlphaFoldDB" id="A0A2R6R1S3"/>
<dbReference type="SUPFAM" id="SSF101936">
    <property type="entry name" value="DNA-binding pseudobarrel domain"/>
    <property type="match status" value="1"/>
</dbReference>
<protein>
    <submittedName>
        <fullName evidence="8">B3 domain-containing protein</fullName>
    </submittedName>
</protein>